<dbReference type="Pfam" id="PF01569">
    <property type="entry name" value="PAP2"/>
    <property type="match status" value="1"/>
</dbReference>
<sequence length="376" mass="39794">MSFSRSRSVVLAILAAVALVLPVSGVATADTAPQGFSPTQLIGPYPSDLPPGGTYLPVLDGFNGLRDNNPAVMAQNSSTVVQINNNATPEQQQDAIEINYDDRLVSLSVALGHKLGPVFLKLLNDGKLPKVAALAEGDLARAGLPSGTTLPEKQIFNNPRPFVAAPGSIKRYDEPGGHLYAELEGNGSYPSGHANMGYWKGALLASWLPELGPQIIARAGEIGLGRVVLGVHYPLDVMGGRLMAMDLTAARLSDPGFDRLIDEAGAQLREQLEKATGVPLGEFIATDTPYLTTEAAVTEHQALMTYGLPQVHPNQQNRIPAEAAALLETKFPNLTDQQRLAVLEQTAIPAGYPLDKSGPDGGWLRIDLAAAYAATP</sequence>
<dbReference type="GO" id="GO:0003993">
    <property type="term" value="F:acid phosphatase activity"/>
    <property type="evidence" value="ECO:0007669"/>
    <property type="project" value="InterPro"/>
</dbReference>
<evidence type="ECO:0000313" key="4">
    <source>
        <dbReference type="Proteomes" id="UP000247591"/>
    </source>
</evidence>
<proteinExistence type="predicted"/>
<feature type="domain" description="Phosphatidic acid phosphatase type 2/haloperoxidase" evidence="2">
    <location>
        <begin position="127"/>
        <end position="252"/>
    </location>
</feature>
<comment type="caution">
    <text evidence="3">The sequence shown here is derived from an EMBL/GenBank/DDBJ whole genome shotgun (WGS) entry which is preliminary data.</text>
</comment>
<protein>
    <submittedName>
        <fullName evidence="3">PAP2 superfamily protein</fullName>
    </submittedName>
</protein>
<dbReference type="Proteomes" id="UP000247591">
    <property type="component" value="Unassembled WGS sequence"/>
</dbReference>
<reference evidence="3 4" key="1">
    <citation type="submission" date="2018-06" db="EMBL/GenBank/DDBJ databases">
        <title>Genomic Encyclopedia of Type Strains, Phase IV (KMG-IV): sequencing the most valuable type-strain genomes for metagenomic binning, comparative biology and taxonomic classification.</title>
        <authorList>
            <person name="Goeker M."/>
        </authorList>
    </citation>
    <scope>NUCLEOTIDE SEQUENCE [LARGE SCALE GENOMIC DNA]</scope>
    <source>
        <strain evidence="3 4">DSM 45521</strain>
    </source>
</reference>
<dbReference type="InterPro" id="IPR036938">
    <property type="entry name" value="PAP2/HPO_sf"/>
</dbReference>
<dbReference type="CDD" id="cd03397">
    <property type="entry name" value="PAP2_acid_phosphatase"/>
    <property type="match status" value="1"/>
</dbReference>
<evidence type="ECO:0000256" key="1">
    <source>
        <dbReference type="SAM" id="SignalP"/>
    </source>
</evidence>
<dbReference type="InterPro" id="IPR001011">
    <property type="entry name" value="Acid_Pase_classA_bac"/>
</dbReference>
<dbReference type="RefSeq" id="WP_342766725.1">
    <property type="nucleotide sequence ID" value="NZ_QJSP01000006.1"/>
</dbReference>
<gene>
    <name evidence="3" type="ORF">DFR67_10612</name>
</gene>
<feature type="signal peptide" evidence="1">
    <location>
        <begin position="1"/>
        <end position="29"/>
    </location>
</feature>
<dbReference type="SMART" id="SM00014">
    <property type="entry name" value="acidPPc"/>
    <property type="match status" value="1"/>
</dbReference>
<dbReference type="PRINTS" id="PR00483">
    <property type="entry name" value="BACPHPHTASE"/>
</dbReference>
<dbReference type="EMBL" id="QJSP01000006">
    <property type="protein sequence ID" value="PYE17313.1"/>
    <property type="molecule type" value="Genomic_DNA"/>
</dbReference>
<dbReference type="Gene3D" id="1.20.144.10">
    <property type="entry name" value="Phosphatidic acid phosphatase type 2/haloperoxidase"/>
    <property type="match status" value="1"/>
</dbReference>
<keyword evidence="4" id="KW-1185">Reference proteome</keyword>
<evidence type="ECO:0000313" key="3">
    <source>
        <dbReference type="EMBL" id="PYE17313.1"/>
    </source>
</evidence>
<name>A0A318RME2_WILLI</name>
<dbReference type="GO" id="GO:0030288">
    <property type="term" value="C:outer membrane-bounded periplasmic space"/>
    <property type="evidence" value="ECO:0007669"/>
    <property type="project" value="InterPro"/>
</dbReference>
<dbReference type="InterPro" id="IPR000326">
    <property type="entry name" value="PAP2/HPO"/>
</dbReference>
<organism evidence="3 4">
    <name type="scientific">Williamsia limnetica</name>
    <dbReference type="NCBI Taxonomy" id="882452"/>
    <lineage>
        <taxon>Bacteria</taxon>
        <taxon>Bacillati</taxon>
        <taxon>Actinomycetota</taxon>
        <taxon>Actinomycetes</taxon>
        <taxon>Mycobacteriales</taxon>
        <taxon>Nocardiaceae</taxon>
        <taxon>Williamsia</taxon>
    </lineage>
</organism>
<accession>A0A318RME2</accession>
<keyword evidence="1" id="KW-0732">Signal</keyword>
<dbReference type="AlphaFoldDB" id="A0A318RME2"/>
<feature type="chain" id="PRO_5016399661" evidence="1">
    <location>
        <begin position="30"/>
        <end position="376"/>
    </location>
</feature>
<evidence type="ECO:0000259" key="2">
    <source>
        <dbReference type="SMART" id="SM00014"/>
    </source>
</evidence>
<dbReference type="SUPFAM" id="SSF48317">
    <property type="entry name" value="Acid phosphatase/Vanadium-dependent haloperoxidase"/>
    <property type="match status" value="1"/>
</dbReference>